<evidence type="ECO:0000259" key="1">
    <source>
        <dbReference type="Pfam" id="PF12728"/>
    </source>
</evidence>
<dbReference type="Proteomes" id="UP000199520">
    <property type="component" value="Unassembled WGS sequence"/>
</dbReference>
<dbReference type="Gene3D" id="1.10.1660.10">
    <property type="match status" value="1"/>
</dbReference>
<proteinExistence type="predicted"/>
<dbReference type="NCBIfam" id="TIGR01764">
    <property type="entry name" value="excise"/>
    <property type="match status" value="1"/>
</dbReference>
<dbReference type="Pfam" id="PF12728">
    <property type="entry name" value="HTH_17"/>
    <property type="match status" value="1"/>
</dbReference>
<dbReference type="SUPFAM" id="SSF46955">
    <property type="entry name" value="Putative DNA-binding domain"/>
    <property type="match status" value="1"/>
</dbReference>
<dbReference type="OrthoDB" id="1849456at2"/>
<evidence type="ECO:0000313" key="2">
    <source>
        <dbReference type="EMBL" id="SFM38555.1"/>
    </source>
</evidence>
<dbReference type="InterPro" id="IPR010093">
    <property type="entry name" value="SinI_DNA-bd"/>
</dbReference>
<dbReference type="InterPro" id="IPR041657">
    <property type="entry name" value="HTH_17"/>
</dbReference>
<dbReference type="EMBL" id="FOTS01000097">
    <property type="protein sequence ID" value="SFM38555.1"/>
    <property type="molecule type" value="Genomic_DNA"/>
</dbReference>
<gene>
    <name evidence="2" type="ORF">SAMN04490355_10975</name>
</gene>
<keyword evidence="3" id="KW-1185">Reference proteome</keyword>
<dbReference type="AlphaFoldDB" id="A0A1I4QFP1"/>
<sequence length="72" mass="8481">MDEEKTLTTSEVADILNIQIKTVNEYCKEGKLEAFKRGNRNYITQASLDEYMKRTRRSLVSFRPNNIKNHKT</sequence>
<evidence type="ECO:0000313" key="3">
    <source>
        <dbReference type="Proteomes" id="UP000199520"/>
    </source>
</evidence>
<dbReference type="InterPro" id="IPR009061">
    <property type="entry name" value="DNA-bd_dom_put_sf"/>
</dbReference>
<dbReference type="GO" id="GO:0003677">
    <property type="term" value="F:DNA binding"/>
    <property type="evidence" value="ECO:0007669"/>
    <property type="project" value="InterPro"/>
</dbReference>
<feature type="domain" description="Helix-turn-helix" evidence="1">
    <location>
        <begin position="7"/>
        <end position="55"/>
    </location>
</feature>
<organism evidence="2 3">
    <name type="scientific">Pelosinus propionicus DSM 13327</name>
    <dbReference type="NCBI Taxonomy" id="1123291"/>
    <lineage>
        <taxon>Bacteria</taxon>
        <taxon>Bacillati</taxon>
        <taxon>Bacillota</taxon>
        <taxon>Negativicutes</taxon>
        <taxon>Selenomonadales</taxon>
        <taxon>Sporomusaceae</taxon>
        <taxon>Pelosinus</taxon>
    </lineage>
</organism>
<reference evidence="3" key="1">
    <citation type="submission" date="2016-10" db="EMBL/GenBank/DDBJ databases">
        <authorList>
            <person name="Varghese N."/>
            <person name="Submissions S."/>
        </authorList>
    </citation>
    <scope>NUCLEOTIDE SEQUENCE [LARGE SCALE GENOMIC DNA]</scope>
    <source>
        <strain evidence="3">DSM 13327</strain>
    </source>
</reference>
<name>A0A1I4QFP1_9FIRM</name>
<accession>A0A1I4QFP1</accession>
<dbReference type="STRING" id="1123291.SAMN04490355_10975"/>
<protein>
    <submittedName>
        <fullName evidence="2">DNA binding domain-containing protein, excisionase family</fullName>
    </submittedName>
</protein>
<dbReference type="RefSeq" id="WP_090944684.1">
    <property type="nucleotide sequence ID" value="NZ_FOTS01000097.1"/>
</dbReference>